<protein>
    <submittedName>
        <fullName evidence="1">Uncharacterized protein</fullName>
    </submittedName>
</protein>
<comment type="caution">
    <text evidence="1">The sequence shown here is derived from an EMBL/GenBank/DDBJ whole genome shotgun (WGS) entry which is preliminary data.</text>
</comment>
<dbReference type="Proteomes" id="UP000680206">
    <property type="component" value="Unassembled WGS sequence"/>
</dbReference>
<name>A0ABS3RXP1_9ACTN</name>
<evidence type="ECO:0000313" key="1">
    <source>
        <dbReference type="EMBL" id="MBO2461531.1"/>
    </source>
</evidence>
<accession>A0ABS3RXP1</accession>
<dbReference type="RefSeq" id="WP_208244889.1">
    <property type="nucleotide sequence ID" value="NZ_JAGEPF010000018.1"/>
</dbReference>
<gene>
    <name evidence="1" type="ORF">J4709_28505</name>
</gene>
<proteinExistence type="predicted"/>
<evidence type="ECO:0000313" key="2">
    <source>
        <dbReference type="Proteomes" id="UP000680206"/>
    </source>
</evidence>
<organism evidence="1 2">
    <name type="scientific">Actinomadura violacea</name>
    <dbReference type="NCBI Taxonomy" id="2819934"/>
    <lineage>
        <taxon>Bacteria</taxon>
        <taxon>Bacillati</taxon>
        <taxon>Actinomycetota</taxon>
        <taxon>Actinomycetes</taxon>
        <taxon>Streptosporangiales</taxon>
        <taxon>Thermomonosporaceae</taxon>
        <taxon>Actinomadura</taxon>
    </lineage>
</organism>
<dbReference type="EMBL" id="JAGEPF010000018">
    <property type="protein sequence ID" value="MBO2461531.1"/>
    <property type="molecule type" value="Genomic_DNA"/>
</dbReference>
<reference evidence="1 2" key="1">
    <citation type="submission" date="2021-03" db="EMBL/GenBank/DDBJ databases">
        <title>Actinomadura violae sp. nov., isolated from lichen in Thailand.</title>
        <authorList>
            <person name="Kanchanasin P."/>
            <person name="Saeng-In P."/>
            <person name="Phongsopitanun W."/>
            <person name="Yuki M."/>
            <person name="Kudo T."/>
            <person name="Ohkuma M."/>
            <person name="Tanasupawat S."/>
        </authorList>
    </citation>
    <scope>NUCLEOTIDE SEQUENCE [LARGE SCALE GENOMIC DNA]</scope>
    <source>
        <strain evidence="1 2">LCR2-06</strain>
    </source>
</reference>
<sequence length="146" mass="15703">MHEDFRRFYLGITALNMADASAGRGPGELLGELLRRHEAEVVVVVAFPCARSLLGVLAQETGESRSAALATLMGAFRSAPKIFDRRAWEVLPRLLLLAPPPPPDPQIAPGDLIQALGIICGCATIRLAGVRKNHPFASPRGDADER</sequence>
<keyword evidence="2" id="KW-1185">Reference proteome</keyword>